<accession>A0ABX9G9P6</accession>
<sequence>MSALSNVATLAGWKGYAAALAVGAIVAGGAAWKAQSWRYGAEIAAMQADRSALVAEAQRHAREILAQRVAEVGQINERNAKAEWAAYGGMRNAQVQDDGLRADVDTGRQRLHVAATCPAAGSGVPKTGAGAGMGDGARAELAPAARSDYFALRAGIQRMTAQLAACQARNR</sequence>
<dbReference type="InterPro" id="IPR004929">
    <property type="entry name" value="I-spanin"/>
</dbReference>
<keyword evidence="1" id="KW-1133">Transmembrane helix</keyword>
<dbReference type="EMBL" id="QNRM01000004">
    <property type="protein sequence ID" value="RBP19833.1"/>
    <property type="molecule type" value="Genomic_DNA"/>
</dbReference>
<keyword evidence="1" id="KW-0472">Membrane</keyword>
<dbReference type="Pfam" id="PF03245">
    <property type="entry name" value="Phage_lysis"/>
    <property type="match status" value="1"/>
</dbReference>
<evidence type="ECO:0000313" key="3">
    <source>
        <dbReference type="Proteomes" id="UP000252124"/>
    </source>
</evidence>
<dbReference type="GeneID" id="99734597"/>
<gene>
    <name evidence="2" type="ORF">DFP87_104169</name>
</gene>
<keyword evidence="1" id="KW-0812">Transmembrane</keyword>
<reference evidence="2 3" key="1">
    <citation type="submission" date="2018-06" db="EMBL/GenBank/DDBJ databases">
        <title>Genomic Encyclopedia of Type Strains, Phase III (KMG-III): the genomes of soil and plant-associated and newly described type strains.</title>
        <authorList>
            <person name="Whitman W."/>
        </authorList>
    </citation>
    <scope>NUCLEOTIDE SEQUENCE [LARGE SCALE GENOMIC DNA]</scope>
    <source>
        <strain evidence="2 3">CECT 7342</strain>
    </source>
</reference>
<evidence type="ECO:0000256" key="1">
    <source>
        <dbReference type="SAM" id="Phobius"/>
    </source>
</evidence>
<keyword evidence="3" id="KW-1185">Reference proteome</keyword>
<feature type="transmembrane region" description="Helical" evidence="1">
    <location>
        <begin position="15"/>
        <end position="32"/>
    </location>
</feature>
<name>A0ABX9G9P6_9BURK</name>
<organism evidence="2 3">
    <name type="scientific">Achromobacter marplatensis</name>
    <dbReference type="NCBI Taxonomy" id="470868"/>
    <lineage>
        <taxon>Bacteria</taxon>
        <taxon>Pseudomonadati</taxon>
        <taxon>Pseudomonadota</taxon>
        <taxon>Betaproteobacteria</taxon>
        <taxon>Burkholderiales</taxon>
        <taxon>Alcaligenaceae</taxon>
        <taxon>Achromobacter</taxon>
    </lineage>
</organism>
<dbReference type="RefSeq" id="WP_088589125.1">
    <property type="nucleotide sequence ID" value="NZ_CADIJU010000002.1"/>
</dbReference>
<proteinExistence type="predicted"/>
<evidence type="ECO:0000313" key="2">
    <source>
        <dbReference type="EMBL" id="RBP19833.1"/>
    </source>
</evidence>
<dbReference type="Proteomes" id="UP000252124">
    <property type="component" value="Unassembled WGS sequence"/>
</dbReference>
<comment type="caution">
    <text evidence="2">The sequence shown here is derived from an EMBL/GenBank/DDBJ whole genome shotgun (WGS) entry which is preliminary data.</text>
</comment>
<protein>
    <submittedName>
        <fullName evidence="2">Prophage endopeptidase</fullName>
    </submittedName>
</protein>